<accession>A0AB33UA45</accession>
<dbReference type="Gene3D" id="3.40.50.300">
    <property type="entry name" value="P-loop containing nucleotide triphosphate hydrolases"/>
    <property type="match status" value="1"/>
</dbReference>
<dbReference type="InterPro" id="IPR027417">
    <property type="entry name" value="P-loop_NTPase"/>
</dbReference>
<gene>
    <name evidence="1" type="ORF">ERS132521_01265</name>
</gene>
<protein>
    <submittedName>
        <fullName evidence="1">ATPase</fullName>
    </submittedName>
</protein>
<comment type="caution">
    <text evidence="1">The sequence shown here is derived from an EMBL/GenBank/DDBJ whole genome shotgun (WGS) entry which is preliminary data.</text>
</comment>
<evidence type="ECO:0000313" key="1">
    <source>
        <dbReference type="EMBL" id="CYX51521.1"/>
    </source>
</evidence>
<evidence type="ECO:0000313" key="2">
    <source>
        <dbReference type="Proteomes" id="UP000072353"/>
    </source>
</evidence>
<dbReference type="RefSeq" id="WP_044768550.1">
    <property type="nucleotide sequence ID" value="NZ_CEIE01000010.1"/>
</dbReference>
<dbReference type="EMBL" id="FILL01000010">
    <property type="protein sequence ID" value="CYX51521.1"/>
    <property type="molecule type" value="Genomic_DNA"/>
</dbReference>
<reference evidence="1 2" key="1">
    <citation type="submission" date="2016-02" db="EMBL/GenBank/DDBJ databases">
        <authorList>
            <consortium name="Pathogen Informatics"/>
        </authorList>
    </citation>
    <scope>NUCLEOTIDE SEQUENCE [LARGE SCALE GENOMIC DNA]</scope>
    <source>
        <strain evidence="1 2">SS975</strain>
    </source>
</reference>
<proteinExistence type="predicted"/>
<name>A0AB33UA45_STRSU</name>
<dbReference type="AlphaFoldDB" id="A0AB33UA45"/>
<dbReference type="Pfam" id="PF13481">
    <property type="entry name" value="AAA_25"/>
    <property type="match status" value="1"/>
</dbReference>
<sequence length="413" mass="47930">MTTDTTLLQHKIIRLSELPSEQIMLEPSLIKDLLRRRQKLAISAPKVSLKTSLAIHLAVSVAYGLNWLGWQCNSSKILYVNLNISKQECIVRFNKAIEHLQLDRTSVSNIDILNIEVAQGISNLVDDIIQAMNTQHYRAVVIDSLDNIPTPTWQKENRLVELNRLTSETNSCVIFTESHSHRPIGNEEARAMAEWSDILNYCDSLIELIPLELDPELLRRERLSAVWEFSKNILNTHNKRYYLMNVTDKYPERADSNSEQLFEHLETALISLPEETKTGIFDKFHALDNPIKNRTYWRLETVSNSFPPKEATNNLFYYPILKHDDTKILEFHEPGLKISDERIRSSIEEENEREVFTAKLTDGIHGFFDKHEYYPNQKELSEYLGVSRQTIATWKKKAYNTIAIIDGRYQDIL</sequence>
<dbReference type="SUPFAM" id="SSF52540">
    <property type="entry name" value="P-loop containing nucleoside triphosphate hydrolases"/>
    <property type="match status" value="1"/>
</dbReference>
<dbReference type="Proteomes" id="UP000072353">
    <property type="component" value="Unassembled WGS sequence"/>
</dbReference>
<organism evidence="1 2">
    <name type="scientific">Streptococcus suis</name>
    <dbReference type="NCBI Taxonomy" id="1307"/>
    <lineage>
        <taxon>Bacteria</taxon>
        <taxon>Bacillati</taxon>
        <taxon>Bacillota</taxon>
        <taxon>Bacilli</taxon>
        <taxon>Lactobacillales</taxon>
        <taxon>Streptococcaceae</taxon>
        <taxon>Streptococcus</taxon>
    </lineage>
</organism>